<organism evidence="6 7">
    <name type="scientific">Pseudovibrio exalbescens</name>
    <dbReference type="NCBI Taxonomy" id="197461"/>
    <lineage>
        <taxon>Bacteria</taxon>
        <taxon>Pseudomonadati</taxon>
        <taxon>Pseudomonadota</taxon>
        <taxon>Alphaproteobacteria</taxon>
        <taxon>Hyphomicrobiales</taxon>
        <taxon>Stappiaceae</taxon>
        <taxon>Pseudovibrio</taxon>
    </lineage>
</organism>
<dbReference type="SMART" id="SM00354">
    <property type="entry name" value="HTH_LACI"/>
    <property type="match status" value="1"/>
</dbReference>
<dbReference type="InterPro" id="IPR028082">
    <property type="entry name" value="Peripla_BP_I"/>
</dbReference>
<dbReference type="SUPFAM" id="SSF47413">
    <property type="entry name" value="lambda repressor-like DNA-binding domains"/>
    <property type="match status" value="1"/>
</dbReference>
<evidence type="ECO:0000313" key="7">
    <source>
        <dbReference type="Proteomes" id="UP000185783"/>
    </source>
</evidence>
<feature type="region of interest" description="Disordered" evidence="4">
    <location>
        <begin position="336"/>
        <end position="357"/>
    </location>
</feature>
<dbReference type="AlphaFoldDB" id="A0A1U7JG76"/>
<evidence type="ECO:0000313" key="6">
    <source>
        <dbReference type="EMBL" id="OKL43743.1"/>
    </source>
</evidence>
<dbReference type="PANTHER" id="PTHR30146:SF138">
    <property type="entry name" value="TRANSCRIPTIONAL REGULATORY PROTEIN"/>
    <property type="match status" value="1"/>
</dbReference>
<dbReference type="GO" id="GO:0000976">
    <property type="term" value="F:transcription cis-regulatory region binding"/>
    <property type="evidence" value="ECO:0007669"/>
    <property type="project" value="TreeGrafter"/>
</dbReference>
<evidence type="ECO:0000256" key="2">
    <source>
        <dbReference type="ARBA" id="ARBA00023125"/>
    </source>
</evidence>
<dbReference type="EMBL" id="LVVZ01000018">
    <property type="protein sequence ID" value="OKL43743.1"/>
    <property type="molecule type" value="Genomic_DNA"/>
</dbReference>
<dbReference type="PANTHER" id="PTHR30146">
    <property type="entry name" value="LACI-RELATED TRANSCRIPTIONAL REPRESSOR"/>
    <property type="match status" value="1"/>
</dbReference>
<reference evidence="6 7" key="1">
    <citation type="submission" date="2016-03" db="EMBL/GenBank/DDBJ databases">
        <title>Genome sequence of Nesiotobacter sp. nov., a moderately halophilic alphaproteobacterium isolated from the Yellow Sea, China.</title>
        <authorList>
            <person name="Zhang G."/>
            <person name="Zhang R."/>
        </authorList>
    </citation>
    <scope>NUCLEOTIDE SEQUENCE [LARGE SCALE GENOMIC DNA]</scope>
    <source>
        <strain evidence="6 7">WB1-6</strain>
    </source>
</reference>
<dbReference type="InterPro" id="IPR046335">
    <property type="entry name" value="LacI/GalR-like_sensor"/>
</dbReference>
<dbReference type="InterPro" id="IPR000843">
    <property type="entry name" value="HTH_LacI"/>
</dbReference>
<keyword evidence="2" id="KW-0238">DNA-binding</keyword>
<dbReference type="Pfam" id="PF00356">
    <property type="entry name" value="LacI"/>
    <property type="match status" value="1"/>
</dbReference>
<dbReference type="CDD" id="cd20010">
    <property type="entry name" value="PBP1_AglR-like"/>
    <property type="match status" value="1"/>
</dbReference>
<evidence type="ECO:0000256" key="3">
    <source>
        <dbReference type="ARBA" id="ARBA00023163"/>
    </source>
</evidence>
<name>A0A1U7JG76_9HYPH</name>
<dbReference type="CDD" id="cd01392">
    <property type="entry name" value="HTH_LacI"/>
    <property type="match status" value="1"/>
</dbReference>
<dbReference type="PROSITE" id="PS50932">
    <property type="entry name" value="HTH_LACI_2"/>
    <property type="match status" value="1"/>
</dbReference>
<comment type="caution">
    <text evidence="6">The sequence shown here is derived from an EMBL/GenBank/DDBJ whole genome shotgun (WGS) entry which is preliminary data.</text>
</comment>
<dbReference type="Gene3D" id="3.40.50.2300">
    <property type="match status" value="2"/>
</dbReference>
<dbReference type="Proteomes" id="UP000185783">
    <property type="component" value="Unassembled WGS sequence"/>
</dbReference>
<keyword evidence="3" id="KW-0804">Transcription</keyword>
<keyword evidence="7" id="KW-1185">Reference proteome</keyword>
<sequence length="357" mass="38683">MKAETRAVTIADVARHVGVAKGTVSRVLNNYSDISEATRQQVLRAIEELGYRPSSLARNLKRGRVDTVGMVLPIAGANATNPFLSEFLNGISYAFSKLDKDLLVSTAATAEDALAAYGRMLAARKVDGIIITRTLYEDPRVDYLLERGVPFVTHGRDSRCSEHAWFDVDNEGAMHQAVAHAFELGHRRIGFIGGSLKWNFARQRDEGYRAGLEDCGLVFDPELTCTSELSEQGGEDAAKALLMQEAPPTALLCMTDELGIGAINCARKLGLEVGADLTVIGYDALPVGAHLDTPLTTFAQHMEDAGKNIARSLDAILRGDDPQNHQMLVPAAMVRRNSDGPPRLSSQDLAGKIRKAI</sequence>
<evidence type="ECO:0000259" key="5">
    <source>
        <dbReference type="PROSITE" id="PS50932"/>
    </source>
</evidence>
<protein>
    <submittedName>
        <fullName evidence="6">LacI family transcriptional regulator</fullName>
    </submittedName>
</protein>
<dbReference type="Gene3D" id="1.10.260.40">
    <property type="entry name" value="lambda repressor-like DNA-binding domains"/>
    <property type="match status" value="1"/>
</dbReference>
<accession>A0A1U7JG76</accession>
<dbReference type="Pfam" id="PF13377">
    <property type="entry name" value="Peripla_BP_3"/>
    <property type="match status" value="1"/>
</dbReference>
<feature type="domain" description="HTH lacI-type" evidence="5">
    <location>
        <begin position="8"/>
        <end position="62"/>
    </location>
</feature>
<proteinExistence type="predicted"/>
<dbReference type="STRING" id="197461.A3843_11500"/>
<evidence type="ECO:0000256" key="1">
    <source>
        <dbReference type="ARBA" id="ARBA00023015"/>
    </source>
</evidence>
<gene>
    <name evidence="6" type="ORF">A3843_11500</name>
</gene>
<dbReference type="InterPro" id="IPR010982">
    <property type="entry name" value="Lambda_DNA-bd_dom_sf"/>
</dbReference>
<dbReference type="GO" id="GO:0003700">
    <property type="term" value="F:DNA-binding transcription factor activity"/>
    <property type="evidence" value="ECO:0007669"/>
    <property type="project" value="TreeGrafter"/>
</dbReference>
<evidence type="ECO:0000256" key="4">
    <source>
        <dbReference type="SAM" id="MobiDB-lite"/>
    </source>
</evidence>
<keyword evidence="1" id="KW-0805">Transcription regulation</keyword>
<dbReference type="RefSeq" id="WP_036489299.1">
    <property type="nucleotide sequence ID" value="NZ_LVVZ01000018.1"/>
</dbReference>
<dbReference type="SUPFAM" id="SSF53822">
    <property type="entry name" value="Periplasmic binding protein-like I"/>
    <property type="match status" value="1"/>
</dbReference>